<dbReference type="FunCoup" id="A0A152A5R8">
    <property type="interactions" value="4"/>
</dbReference>
<accession>A0A152A5R8</accession>
<evidence type="ECO:0000313" key="1">
    <source>
        <dbReference type="EMBL" id="KYR01576.1"/>
    </source>
</evidence>
<dbReference type="InParanoid" id="A0A152A5R8"/>
<sequence>MEISEELFFRIWRNKPLKAYIFGCFNRFKLVNFYKLDVYTIHKRQRLDLLWEMLRLHRLSHSPSHFKNGISEDSINHRIDINNITIYQILHLCAKPSDETQKTIISKEEVFMFFIEFYKEFEMEFNWYLNNDISSSVITFVMSLDTGFIDILIPNKTEMFNVWYGRFQKSFYPIVLKCENVYLIQYLFETDDPIINYIRLGLKTFLFEKKSDGKFVLSLLPVINDTVFMYLFRQFSKEFTNEELYQRFYTESRFQRLYDHGHLTVLKFLIEEQSQIYNDDLTALPKVNYIINRSSIESFRYLVKFYPLSTSEIRYFELLRDALFEQAEEITSQYKDYLFPLYPKSIYFSTPNLVTVDNLTKLKNMVSIDKIDLDYNLVLALKADNLELIKYIVNLTDVNAITVNEINVFIYPLSYQTLEYLWTFVKCKFSPWPSAHGALNLHDKSIQKLILSALDDSNHINHSNINVNEKNYKYILVYEYIPFLKLLIERGFNVVSKFRVNELITLPNSQSIDFILKTVDFNQPISFKDLPVSEYTGLVRKNNIQMVTRIQSIFFKGEKIFSDVTYRYDHRITSSISSEMFSLTVSFNPRDFLFVKNLVAHCVIGNNIGMLQHLYEKYPIMKSNRFNGIIITPYTIELGLTRGYYKLLEYLVLVNHPMLIFNFIFRTTDTILKKNRQPIIRLVKIVFSSLNDKDKLLIFFYVARKSINYCLFNLLDIFEDVIQYQPDFKEFQKPKYYTIKQTKITQKHSLYLNSFLQLFQKKI</sequence>
<dbReference type="SUPFAM" id="SSF140860">
    <property type="entry name" value="Pseudo ankyrin repeat-like"/>
    <property type="match status" value="1"/>
</dbReference>
<reference evidence="1 2" key="1">
    <citation type="submission" date="2015-12" db="EMBL/GenBank/DDBJ databases">
        <title>Dictyostelia acquired genes for synthesis and detection of signals that induce cell-type specialization by lateral gene transfer from prokaryotes.</title>
        <authorList>
            <person name="Gloeckner G."/>
            <person name="Schaap P."/>
        </authorList>
    </citation>
    <scope>NUCLEOTIDE SEQUENCE [LARGE SCALE GENOMIC DNA]</scope>
    <source>
        <strain evidence="1 2">TK</strain>
    </source>
</reference>
<comment type="caution">
    <text evidence="1">The sequence shown here is derived from an EMBL/GenBank/DDBJ whole genome shotgun (WGS) entry which is preliminary data.</text>
</comment>
<name>A0A152A5R8_TIELA</name>
<organism evidence="1 2">
    <name type="scientific">Tieghemostelium lacteum</name>
    <name type="common">Slime mold</name>
    <name type="synonym">Dictyostelium lacteum</name>
    <dbReference type="NCBI Taxonomy" id="361077"/>
    <lineage>
        <taxon>Eukaryota</taxon>
        <taxon>Amoebozoa</taxon>
        <taxon>Evosea</taxon>
        <taxon>Eumycetozoa</taxon>
        <taxon>Dictyostelia</taxon>
        <taxon>Dictyosteliales</taxon>
        <taxon>Raperosteliaceae</taxon>
        <taxon>Tieghemostelium</taxon>
    </lineage>
</organism>
<dbReference type="AlphaFoldDB" id="A0A152A5R8"/>
<dbReference type="EMBL" id="LODT01000006">
    <property type="protein sequence ID" value="KYR01576.1"/>
    <property type="molecule type" value="Genomic_DNA"/>
</dbReference>
<keyword evidence="2" id="KW-1185">Reference proteome</keyword>
<proteinExistence type="predicted"/>
<dbReference type="Proteomes" id="UP000076078">
    <property type="component" value="Unassembled WGS sequence"/>
</dbReference>
<evidence type="ECO:0000313" key="2">
    <source>
        <dbReference type="Proteomes" id="UP000076078"/>
    </source>
</evidence>
<gene>
    <name evidence="1" type="ORF">DLAC_01574</name>
</gene>
<protein>
    <submittedName>
        <fullName evidence="1">Uncharacterized protein</fullName>
    </submittedName>
</protein>